<feature type="transmembrane region" description="Helical" evidence="2">
    <location>
        <begin position="307"/>
        <end position="330"/>
    </location>
</feature>
<gene>
    <name evidence="4" type="ORF">RMAR1173_LOCUS20506</name>
</gene>
<evidence type="ECO:0000256" key="3">
    <source>
        <dbReference type="SAM" id="SignalP"/>
    </source>
</evidence>
<accession>A0A7S2SUZ1</accession>
<feature type="region of interest" description="Disordered" evidence="1">
    <location>
        <begin position="358"/>
        <end position="378"/>
    </location>
</feature>
<evidence type="ECO:0000313" key="4">
    <source>
        <dbReference type="EMBL" id="CAD9709513.1"/>
    </source>
</evidence>
<evidence type="ECO:0000256" key="2">
    <source>
        <dbReference type="SAM" id="Phobius"/>
    </source>
</evidence>
<evidence type="ECO:0000256" key="1">
    <source>
        <dbReference type="SAM" id="MobiDB-lite"/>
    </source>
</evidence>
<protein>
    <submittedName>
        <fullName evidence="4">Uncharacterized protein</fullName>
    </submittedName>
</protein>
<sequence length="378" mass="40596">MGWRGRGASRRGRGQGVIFLVMALAALHGELFLCAASCVADVALKQGCLGGAAYSLADQSTCGTSVINASQQGCCGSSFIFSKEEEMCCGYGKVTSYESPVGVVSKCMVTELDTVGNFLDDLDYDTCVCADTPSPTATPEPSPAPSLTFSPTVLPTAYPSETPINTLDRSPAGLPFCTDTATLDGSLNGTYYGCLNNYIYDFQTQFACGEYILSYDQHGCCPTNGSASYFFPKNQSCCQLGTYFEDGDIQYTISDYQVRNGTDACWCSTCLSPEPTPVPTTPSPSGVPSFFPTPEPTTWYAAGPRGAFIGLLVALVNILVCTSICGFVWWQSFVRKSREQGFKQRLAQCFSCCRPTQARGPPPEQFTEVPPTQRSNLV</sequence>
<keyword evidence="2" id="KW-1133">Transmembrane helix</keyword>
<proteinExistence type="predicted"/>
<keyword evidence="2" id="KW-0812">Transmembrane</keyword>
<keyword evidence="3" id="KW-0732">Signal</keyword>
<feature type="signal peptide" evidence="3">
    <location>
        <begin position="1"/>
        <end position="29"/>
    </location>
</feature>
<reference evidence="4" key="1">
    <citation type="submission" date="2021-01" db="EMBL/GenBank/DDBJ databases">
        <authorList>
            <person name="Corre E."/>
            <person name="Pelletier E."/>
            <person name="Niang G."/>
            <person name="Scheremetjew M."/>
            <person name="Finn R."/>
            <person name="Kale V."/>
            <person name="Holt S."/>
            <person name="Cochrane G."/>
            <person name="Meng A."/>
            <person name="Brown T."/>
            <person name="Cohen L."/>
        </authorList>
    </citation>
    <scope>NUCLEOTIDE SEQUENCE</scope>
    <source>
        <strain evidence="4">CCMP1243</strain>
    </source>
</reference>
<dbReference type="AlphaFoldDB" id="A0A7S2SUZ1"/>
<organism evidence="4">
    <name type="scientific">Rhizochromulina marina</name>
    <dbReference type="NCBI Taxonomy" id="1034831"/>
    <lineage>
        <taxon>Eukaryota</taxon>
        <taxon>Sar</taxon>
        <taxon>Stramenopiles</taxon>
        <taxon>Ochrophyta</taxon>
        <taxon>Dictyochophyceae</taxon>
        <taxon>Rhizochromulinales</taxon>
        <taxon>Rhizochromulina</taxon>
    </lineage>
</organism>
<keyword evidence="2" id="KW-0472">Membrane</keyword>
<dbReference type="EMBL" id="HBHJ01031051">
    <property type="protein sequence ID" value="CAD9709513.1"/>
    <property type="molecule type" value="Transcribed_RNA"/>
</dbReference>
<name>A0A7S2SUZ1_9STRA</name>
<feature type="chain" id="PRO_5031479927" evidence="3">
    <location>
        <begin position="30"/>
        <end position="378"/>
    </location>
</feature>